<dbReference type="AlphaFoldDB" id="A0A4Z2IPI2"/>
<feature type="compositionally biased region" description="Basic and acidic residues" evidence="1">
    <location>
        <begin position="7"/>
        <end position="55"/>
    </location>
</feature>
<feature type="region of interest" description="Disordered" evidence="1">
    <location>
        <begin position="1"/>
        <end position="61"/>
    </location>
</feature>
<accession>A0A4Z2IPI2</accession>
<keyword evidence="3" id="KW-1185">Reference proteome</keyword>
<evidence type="ECO:0000256" key="1">
    <source>
        <dbReference type="SAM" id="MobiDB-lite"/>
    </source>
</evidence>
<sequence>MAVRGTAVKEERDEERRQREQGPREQRRKEWERTDERDPSAEPQVHVKSEEELSRRGRPSSLKMWSFPPAFIRLGSHFPSVSLKALRPPRLRNFTLISKELSDLHVLRSDLTLPQ</sequence>
<proteinExistence type="predicted"/>
<protein>
    <submittedName>
        <fullName evidence="2">Uncharacterized protein</fullName>
    </submittedName>
</protein>
<organism evidence="2 3">
    <name type="scientific">Liparis tanakae</name>
    <name type="common">Tanaka's snailfish</name>
    <dbReference type="NCBI Taxonomy" id="230148"/>
    <lineage>
        <taxon>Eukaryota</taxon>
        <taxon>Metazoa</taxon>
        <taxon>Chordata</taxon>
        <taxon>Craniata</taxon>
        <taxon>Vertebrata</taxon>
        <taxon>Euteleostomi</taxon>
        <taxon>Actinopterygii</taxon>
        <taxon>Neopterygii</taxon>
        <taxon>Teleostei</taxon>
        <taxon>Neoteleostei</taxon>
        <taxon>Acanthomorphata</taxon>
        <taxon>Eupercaria</taxon>
        <taxon>Perciformes</taxon>
        <taxon>Cottioidei</taxon>
        <taxon>Cottales</taxon>
        <taxon>Liparidae</taxon>
        <taxon>Liparis</taxon>
    </lineage>
</organism>
<name>A0A4Z2IPI2_9TELE</name>
<comment type="caution">
    <text evidence="2">The sequence shown here is derived from an EMBL/GenBank/DDBJ whole genome shotgun (WGS) entry which is preliminary data.</text>
</comment>
<dbReference type="EMBL" id="SRLO01000067">
    <property type="protein sequence ID" value="TNN79122.1"/>
    <property type="molecule type" value="Genomic_DNA"/>
</dbReference>
<evidence type="ECO:0000313" key="3">
    <source>
        <dbReference type="Proteomes" id="UP000314294"/>
    </source>
</evidence>
<reference evidence="2 3" key="1">
    <citation type="submission" date="2019-03" db="EMBL/GenBank/DDBJ databases">
        <title>First draft genome of Liparis tanakae, snailfish: a comprehensive survey of snailfish specific genes.</title>
        <authorList>
            <person name="Kim W."/>
            <person name="Song I."/>
            <person name="Jeong J.-H."/>
            <person name="Kim D."/>
            <person name="Kim S."/>
            <person name="Ryu S."/>
            <person name="Song J.Y."/>
            <person name="Lee S.K."/>
        </authorList>
    </citation>
    <scope>NUCLEOTIDE SEQUENCE [LARGE SCALE GENOMIC DNA]</scope>
    <source>
        <tissue evidence="2">Muscle</tissue>
    </source>
</reference>
<dbReference type="Proteomes" id="UP000314294">
    <property type="component" value="Unassembled WGS sequence"/>
</dbReference>
<gene>
    <name evidence="2" type="ORF">EYF80_010570</name>
</gene>
<evidence type="ECO:0000313" key="2">
    <source>
        <dbReference type="EMBL" id="TNN79122.1"/>
    </source>
</evidence>